<evidence type="ECO:0000313" key="7">
    <source>
        <dbReference type="Proteomes" id="UP000253226"/>
    </source>
</evidence>
<keyword evidence="3" id="KW-0862">Zinc</keyword>
<dbReference type="GO" id="GO:0046872">
    <property type="term" value="F:metal ion binding"/>
    <property type="evidence" value="ECO:0007669"/>
    <property type="project" value="UniProtKB-KW"/>
</dbReference>
<evidence type="ECO:0000313" key="6">
    <source>
        <dbReference type="EMBL" id="RCK32157.1"/>
    </source>
</evidence>
<dbReference type="SUPFAM" id="SSF51316">
    <property type="entry name" value="Mss4-like"/>
    <property type="match status" value="1"/>
</dbReference>
<dbReference type="EMBL" id="JPWF01000017">
    <property type="protein sequence ID" value="RCK32157.1"/>
    <property type="molecule type" value="Genomic_DNA"/>
</dbReference>
<evidence type="ECO:0000256" key="2">
    <source>
        <dbReference type="ARBA" id="ARBA00022723"/>
    </source>
</evidence>
<dbReference type="InterPro" id="IPR006913">
    <property type="entry name" value="CENP-V/GFA"/>
</dbReference>
<accession>A0A367VZH4</accession>
<organism evidence="6 7">
    <name type="scientific">Thalassospira profundimaris</name>
    <dbReference type="NCBI Taxonomy" id="502049"/>
    <lineage>
        <taxon>Bacteria</taxon>
        <taxon>Pseudomonadati</taxon>
        <taxon>Pseudomonadota</taxon>
        <taxon>Alphaproteobacteria</taxon>
        <taxon>Rhodospirillales</taxon>
        <taxon>Thalassospiraceae</taxon>
        <taxon>Thalassospira</taxon>
    </lineage>
</organism>
<feature type="domain" description="CENP-V/GFA" evidence="5">
    <location>
        <begin position="5"/>
        <end position="121"/>
    </location>
</feature>
<proteinExistence type="inferred from homology"/>
<keyword evidence="2" id="KW-0479">Metal-binding</keyword>
<dbReference type="GO" id="GO:0016846">
    <property type="term" value="F:carbon-sulfur lyase activity"/>
    <property type="evidence" value="ECO:0007669"/>
    <property type="project" value="InterPro"/>
</dbReference>
<dbReference type="AlphaFoldDB" id="A0A367VZH4"/>
<evidence type="ECO:0000256" key="1">
    <source>
        <dbReference type="ARBA" id="ARBA00005495"/>
    </source>
</evidence>
<evidence type="ECO:0000256" key="3">
    <source>
        <dbReference type="ARBA" id="ARBA00022833"/>
    </source>
</evidence>
<dbReference type="OrthoDB" id="9807246at2"/>
<comment type="caution">
    <text evidence="6">The sequence shown here is derived from an EMBL/GenBank/DDBJ whole genome shotgun (WGS) entry which is preliminary data.</text>
</comment>
<keyword evidence="4" id="KW-0456">Lyase</keyword>
<dbReference type="RefSeq" id="WP_114103959.1">
    <property type="nucleotide sequence ID" value="NZ_JPWF01000017.1"/>
</dbReference>
<sequence>MSKKHTGSCLCGQVTFEVNGSFDAFFLCHCTYCQKDTGSAHGANLFSGRAKLIWLSGQDKVTNFTLPGTRHSKAFCAACGSAMPSEQMGGQLVVVPAGSLDTPVPNVPDAHIMMGSKANWDDALEQVSRMDGMPG</sequence>
<gene>
    <name evidence="6" type="ORF">TH19_19745</name>
</gene>
<reference evidence="6 7" key="1">
    <citation type="submission" date="2014-07" db="EMBL/GenBank/DDBJ databases">
        <title>Draft genome sequence of Thalassospira profundimaris 35.</title>
        <authorList>
            <person name="Lai Q."/>
            <person name="Shao Z."/>
        </authorList>
    </citation>
    <scope>NUCLEOTIDE SEQUENCE [LARGE SCALE GENOMIC DNA]</scope>
    <source>
        <strain evidence="6 7">35</strain>
    </source>
</reference>
<name>A0A367VZH4_9PROT</name>
<dbReference type="PROSITE" id="PS51891">
    <property type="entry name" value="CENP_V_GFA"/>
    <property type="match status" value="1"/>
</dbReference>
<dbReference type="InterPro" id="IPR011057">
    <property type="entry name" value="Mss4-like_sf"/>
</dbReference>
<dbReference type="Gene3D" id="3.90.1590.10">
    <property type="entry name" value="glutathione-dependent formaldehyde- activating enzyme (gfa)"/>
    <property type="match status" value="1"/>
</dbReference>
<dbReference type="PANTHER" id="PTHR33337:SF40">
    <property type="entry name" value="CENP-V_GFA DOMAIN-CONTAINING PROTEIN-RELATED"/>
    <property type="match status" value="1"/>
</dbReference>
<protein>
    <submittedName>
        <fullName evidence="6">Aldehyde-activating protein</fullName>
    </submittedName>
</protein>
<evidence type="ECO:0000259" key="5">
    <source>
        <dbReference type="PROSITE" id="PS51891"/>
    </source>
</evidence>
<dbReference type="PANTHER" id="PTHR33337">
    <property type="entry name" value="GFA DOMAIN-CONTAINING PROTEIN"/>
    <property type="match status" value="1"/>
</dbReference>
<comment type="similarity">
    <text evidence="1">Belongs to the Gfa family.</text>
</comment>
<evidence type="ECO:0000256" key="4">
    <source>
        <dbReference type="ARBA" id="ARBA00023239"/>
    </source>
</evidence>
<dbReference type="Proteomes" id="UP000253226">
    <property type="component" value="Unassembled WGS sequence"/>
</dbReference>
<dbReference type="Pfam" id="PF04828">
    <property type="entry name" value="GFA"/>
    <property type="match status" value="1"/>
</dbReference>